<reference evidence="2 3" key="1">
    <citation type="submission" date="2019-07" db="EMBL/GenBank/DDBJ databases">
        <title>Salinicoccus cyprini sp. nov., isolated from gastro-intestinal tract of mirror carp, Cyprinus carpio var. specularis, collected from Gobind Sagar Reservoir, Himachal Pradesh, India.</title>
        <authorList>
            <person name="Talwar C."/>
            <person name="Singh A.K."/>
            <person name="Lal R."/>
            <person name="Negi R.K."/>
        </authorList>
    </citation>
    <scope>NUCLEOTIDE SEQUENCE [LARGE SCALE GENOMIC DNA]</scope>
    <source>
        <strain evidence="2 3">CT19</strain>
    </source>
</reference>
<dbReference type="OrthoDB" id="2388603at2"/>
<keyword evidence="3" id="KW-1185">Reference proteome</keyword>
<dbReference type="AlphaFoldDB" id="A0A558ASQ0"/>
<dbReference type="RefSeq" id="WP_145289285.1">
    <property type="nucleotide sequence ID" value="NZ_VMSJ01000004.1"/>
</dbReference>
<evidence type="ECO:0008006" key="4">
    <source>
        <dbReference type="Google" id="ProtNLM"/>
    </source>
</evidence>
<gene>
    <name evidence="2" type="ORF">FO441_09625</name>
</gene>
<dbReference type="Proteomes" id="UP000315103">
    <property type="component" value="Unassembled WGS sequence"/>
</dbReference>
<evidence type="ECO:0000256" key="1">
    <source>
        <dbReference type="SAM" id="MobiDB-lite"/>
    </source>
</evidence>
<feature type="region of interest" description="Disordered" evidence="1">
    <location>
        <begin position="26"/>
        <end position="55"/>
    </location>
</feature>
<feature type="compositionally biased region" description="Low complexity" evidence="1">
    <location>
        <begin position="34"/>
        <end position="46"/>
    </location>
</feature>
<accession>A0A558ASQ0</accession>
<name>A0A558ASQ0_9STAP</name>
<organism evidence="2 3">
    <name type="scientific">Salinicoccus cyprini</name>
    <dbReference type="NCBI Taxonomy" id="2493691"/>
    <lineage>
        <taxon>Bacteria</taxon>
        <taxon>Bacillati</taxon>
        <taxon>Bacillota</taxon>
        <taxon>Bacilli</taxon>
        <taxon>Bacillales</taxon>
        <taxon>Staphylococcaceae</taxon>
        <taxon>Salinicoccus</taxon>
    </lineage>
</organism>
<evidence type="ECO:0000313" key="2">
    <source>
        <dbReference type="EMBL" id="TVT27293.1"/>
    </source>
</evidence>
<protein>
    <recommendedName>
        <fullName evidence="4">LppX_LprAFG lipoprotein</fullName>
    </recommendedName>
</protein>
<dbReference type="EMBL" id="VMSJ01000004">
    <property type="protein sequence ID" value="TVT27293.1"/>
    <property type="molecule type" value="Genomic_DNA"/>
</dbReference>
<comment type="caution">
    <text evidence="2">The sequence shown here is derived from an EMBL/GenBank/DDBJ whole genome shotgun (WGS) entry which is preliminary data.</text>
</comment>
<sequence>MNVPKYLLATVAATAILAGCQEDAQQGDIEETSGEAAQETTETATAETEDRQLSEIETDDASLSAILEQAETIESYQATLDLTAVVDGGQPEMLEAEVRFKDEEPPSLHLMSEGEDRTISKDGTTFYNNGTDWIDISDSVNVDQLYHVTYRNAILSFADIKSELESEENGDQVIYTLEGQSNEVFETFEELFAVEFGNIDTSKVENDVEIVVGKDDSLIQSITYEAQGEDAEGTYELSGDVEFTSFNDVGEIELPEAVQQ</sequence>
<dbReference type="PROSITE" id="PS51257">
    <property type="entry name" value="PROKAR_LIPOPROTEIN"/>
    <property type="match status" value="1"/>
</dbReference>
<evidence type="ECO:0000313" key="3">
    <source>
        <dbReference type="Proteomes" id="UP000315103"/>
    </source>
</evidence>
<proteinExistence type="predicted"/>